<evidence type="ECO:0000259" key="1">
    <source>
        <dbReference type="Pfam" id="PF01458"/>
    </source>
</evidence>
<sequence length="429" mass="47573">MNAPVLPQDALREHIQDHARLLAQTPDSLEPLRHAGREALKDRILPNRKLEAWRYTSIFPLVEAGALRHMLDAEDPEPAALSSPNRIVFVNGHLASVSIEDDGVSVRTFDELDDAEQQAFLETCAQLHKVPEHPMAVVNQALLSEALLIEVDDSVSLQHPLVIDYQMKGDVPGSAHPRLWLRLGRFARADLIEHFSPQPAGQLLNSLMHVDLAPEARATHTLLLPEADGFAVHGVHARIRRSSHLALNTCATGGGLRRLDLSVQHIEEGAALQLNGVYLTREKQHFDVRAVVDHVAAHCETDELWRGIIADESRAIFNGRIHIHPHAQKTRAEMNNNNLLLSDRAEVDTKPELEIYADDVKCAHGATVGSLDSTALFYFQSRGIDRAEAFRMLSGAFIRAVVEAFPEDSSRDLATTLAESFHTRIAERA</sequence>
<dbReference type="RefSeq" id="WP_369601355.1">
    <property type="nucleotide sequence ID" value="NZ_CP154858.1"/>
</dbReference>
<evidence type="ECO:0000313" key="2">
    <source>
        <dbReference type="EMBL" id="XDT72345.1"/>
    </source>
</evidence>
<accession>A0AB39UWJ3</accession>
<protein>
    <submittedName>
        <fullName evidence="2">Fe-S cluster assembly protein SufD</fullName>
    </submittedName>
</protein>
<dbReference type="NCBIfam" id="TIGR01981">
    <property type="entry name" value="sufD"/>
    <property type="match status" value="1"/>
</dbReference>
<dbReference type="InterPro" id="IPR037284">
    <property type="entry name" value="SUF_FeS_clus_asmbl_SufBD_sf"/>
</dbReference>
<gene>
    <name evidence="2" type="primary">sufD</name>
    <name evidence="2" type="ORF">AAIA72_16350</name>
</gene>
<dbReference type="Pfam" id="PF01458">
    <property type="entry name" value="SUFBD_core"/>
    <property type="match status" value="1"/>
</dbReference>
<dbReference type="KEGG" id="tcd:AAIA72_16350"/>
<name>A0AB39UWJ3_9GAMM</name>
<dbReference type="PANTHER" id="PTHR43575:SF1">
    <property type="entry name" value="PROTEIN ABCI7, CHLOROPLASTIC"/>
    <property type="match status" value="1"/>
</dbReference>
<dbReference type="InterPro" id="IPR000825">
    <property type="entry name" value="SUF_FeS_clus_asmbl_SufBD_core"/>
</dbReference>
<feature type="domain" description="SUF system FeS cluster assembly SufBD core" evidence="1">
    <location>
        <begin position="173"/>
        <end position="397"/>
    </location>
</feature>
<dbReference type="InterPro" id="IPR011542">
    <property type="entry name" value="SUF_FeS_clus_asmbl_SufD"/>
</dbReference>
<dbReference type="InterPro" id="IPR055346">
    <property type="entry name" value="Fe-S_cluster_assembly_SufBD"/>
</dbReference>
<dbReference type="AlphaFoldDB" id="A0AB39UWJ3"/>
<organism evidence="2">
    <name type="scientific">Thermohahella caldifontis</name>
    <dbReference type="NCBI Taxonomy" id="3142973"/>
    <lineage>
        <taxon>Bacteria</taxon>
        <taxon>Pseudomonadati</taxon>
        <taxon>Pseudomonadota</taxon>
        <taxon>Gammaproteobacteria</taxon>
        <taxon>Oceanospirillales</taxon>
        <taxon>Hahellaceae</taxon>
        <taxon>Thermohahella</taxon>
    </lineage>
</organism>
<dbReference type="PANTHER" id="PTHR43575">
    <property type="entry name" value="PROTEIN ABCI7, CHLOROPLASTIC"/>
    <property type="match status" value="1"/>
</dbReference>
<dbReference type="EMBL" id="CP154858">
    <property type="protein sequence ID" value="XDT72345.1"/>
    <property type="molecule type" value="Genomic_DNA"/>
</dbReference>
<proteinExistence type="predicted"/>
<dbReference type="SUPFAM" id="SSF101960">
    <property type="entry name" value="Stabilizer of iron transporter SufD"/>
    <property type="match status" value="1"/>
</dbReference>
<reference evidence="2" key="1">
    <citation type="submission" date="2024-05" db="EMBL/GenBank/DDBJ databases">
        <title>Genome sequencing of novel strain.</title>
        <authorList>
            <person name="Ganbat D."/>
            <person name="Ganbat S."/>
            <person name="Lee S.-J."/>
        </authorList>
    </citation>
    <scope>NUCLEOTIDE SEQUENCE</scope>
    <source>
        <strain evidence="2">SMD15-11</strain>
    </source>
</reference>
<dbReference type="GO" id="GO:0016226">
    <property type="term" value="P:iron-sulfur cluster assembly"/>
    <property type="evidence" value="ECO:0007669"/>
    <property type="project" value="InterPro"/>
</dbReference>